<organism evidence="1">
    <name type="scientific">marine sediment metagenome</name>
    <dbReference type="NCBI Taxonomy" id="412755"/>
    <lineage>
        <taxon>unclassified sequences</taxon>
        <taxon>metagenomes</taxon>
        <taxon>ecological metagenomes</taxon>
    </lineage>
</organism>
<evidence type="ECO:0000313" key="1">
    <source>
        <dbReference type="EMBL" id="KKN32145.1"/>
    </source>
</evidence>
<comment type="caution">
    <text evidence="1">The sequence shown here is derived from an EMBL/GenBank/DDBJ whole genome shotgun (WGS) entry which is preliminary data.</text>
</comment>
<accession>A0A0F9PJX4</accession>
<gene>
    <name evidence="1" type="ORF">LCGC14_0816900</name>
</gene>
<proteinExistence type="predicted"/>
<sequence length="147" mass="17061">MNKQKLYRLNKQKNKVSIRTAKQDKRTIKSTSKFTGPPQETLPLVFVKNEKRVAQHKVNVRVEKNKEVVKKTITDTDSPQNKLPLIFPTNDLLYCLKCGAANIKEADYCSLCYEKFHRVKPTMQQIVRSQMIQARAIQKEVLSQSRI</sequence>
<dbReference type="EMBL" id="LAZR01002274">
    <property type="protein sequence ID" value="KKN32145.1"/>
    <property type="molecule type" value="Genomic_DNA"/>
</dbReference>
<protein>
    <submittedName>
        <fullName evidence="1">Uncharacterized protein</fullName>
    </submittedName>
</protein>
<name>A0A0F9PJX4_9ZZZZ</name>
<reference evidence="1" key="1">
    <citation type="journal article" date="2015" name="Nature">
        <title>Complex archaea that bridge the gap between prokaryotes and eukaryotes.</title>
        <authorList>
            <person name="Spang A."/>
            <person name="Saw J.H."/>
            <person name="Jorgensen S.L."/>
            <person name="Zaremba-Niedzwiedzka K."/>
            <person name="Martijn J."/>
            <person name="Lind A.E."/>
            <person name="van Eijk R."/>
            <person name="Schleper C."/>
            <person name="Guy L."/>
            <person name="Ettema T.J."/>
        </authorList>
    </citation>
    <scope>NUCLEOTIDE SEQUENCE</scope>
</reference>
<dbReference type="AlphaFoldDB" id="A0A0F9PJX4"/>